<evidence type="ECO:0000313" key="2">
    <source>
        <dbReference type="Proteomes" id="UP000324222"/>
    </source>
</evidence>
<accession>A0A5B7KBJ5</accession>
<dbReference type="EMBL" id="VSRR010139886">
    <property type="protein sequence ID" value="MPD04216.1"/>
    <property type="molecule type" value="Genomic_DNA"/>
</dbReference>
<organism evidence="1 2">
    <name type="scientific">Portunus trituberculatus</name>
    <name type="common">Swimming crab</name>
    <name type="synonym">Neptunus trituberculatus</name>
    <dbReference type="NCBI Taxonomy" id="210409"/>
    <lineage>
        <taxon>Eukaryota</taxon>
        <taxon>Metazoa</taxon>
        <taxon>Ecdysozoa</taxon>
        <taxon>Arthropoda</taxon>
        <taxon>Crustacea</taxon>
        <taxon>Multicrustacea</taxon>
        <taxon>Malacostraca</taxon>
        <taxon>Eumalacostraca</taxon>
        <taxon>Eucarida</taxon>
        <taxon>Decapoda</taxon>
        <taxon>Pleocyemata</taxon>
        <taxon>Brachyura</taxon>
        <taxon>Eubrachyura</taxon>
        <taxon>Portunoidea</taxon>
        <taxon>Portunidae</taxon>
        <taxon>Portuninae</taxon>
        <taxon>Portunus</taxon>
    </lineage>
</organism>
<name>A0A5B7KBJ5_PORTR</name>
<sequence length="69" mass="8076">MESYEKERAISMIYRQKSAAKIQLVVCLHHRCGQEERQPGIGPPALWLRKSAPHSFCFFRRWCVKDTVA</sequence>
<reference evidence="1 2" key="1">
    <citation type="submission" date="2019-05" db="EMBL/GenBank/DDBJ databases">
        <title>Another draft genome of Portunus trituberculatus and its Hox gene families provides insights of decapod evolution.</title>
        <authorList>
            <person name="Jeong J.-H."/>
            <person name="Song I."/>
            <person name="Kim S."/>
            <person name="Choi T."/>
            <person name="Kim D."/>
            <person name="Ryu S."/>
            <person name="Kim W."/>
        </authorList>
    </citation>
    <scope>NUCLEOTIDE SEQUENCE [LARGE SCALE GENOMIC DNA]</scope>
    <source>
        <tissue evidence="1">Muscle</tissue>
    </source>
</reference>
<dbReference type="Proteomes" id="UP000324222">
    <property type="component" value="Unassembled WGS sequence"/>
</dbReference>
<evidence type="ECO:0000313" key="1">
    <source>
        <dbReference type="EMBL" id="MPD04216.1"/>
    </source>
</evidence>
<dbReference type="AlphaFoldDB" id="A0A5B7KBJ5"/>
<comment type="caution">
    <text evidence="1">The sequence shown here is derived from an EMBL/GenBank/DDBJ whole genome shotgun (WGS) entry which is preliminary data.</text>
</comment>
<gene>
    <name evidence="1" type="ORF">E2C01_099890</name>
</gene>
<proteinExistence type="predicted"/>
<protein>
    <submittedName>
        <fullName evidence="1">Uncharacterized protein</fullName>
    </submittedName>
</protein>
<keyword evidence="2" id="KW-1185">Reference proteome</keyword>